<comment type="caution">
    <text evidence="3">The sequence shown here is derived from an EMBL/GenBank/DDBJ whole genome shotgun (WGS) entry which is preliminary data.</text>
</comment>
<keyword evidence="1" id="KW-0472">Membrane</keyword>
<evidence type="ECO:0000259" key="2">
    <source>
        <dbReference type="Pfam" id="PF06580"/>
    </source>
</evidence>
<evidence type="ECO:0000313" key="3">
    <source>
        <dbReference type="EMBL" id="RRA97723.1"/>
    </source>
</evidence>
<organism evidence="3 4">
    <name type="scientific">Larkinella rosea</name>
    <dbReference type="NCBI Taxonomy" id="2025312"/>
    <lineage>
        <taxon>Bacteria</taxon>
        <taxon>Pseudomonadati</taxon>
        <taxon>Bacteroidota</taxon>
        <taxon>Cytophagia</taxon>
        <taxon>Cytophagales</taxon>
        <taxon>Spirosomataceae</taxon>
        <taxon>Larkinella</taxon>
    </lineage>
</organism>
<dbReference type="PANTHER" id="PTHR34220">
    <property type="entry name" value="SENSOR HISTIDINE KINASE YPDA"/>
    <property type="match status" value="1"/>
</dbReference>
<gene>
    <name evidence="3" type="ORF">EHT25_32275</name>
</gene>
<dbReference type="InterPro" id="IPR036890">
    <property type="entry name" value="HATPase_C_sf"/>
</dbReference>
<keyword evidence="3" id="KW-0808">Transferase</keyword>
<evidence type="ECO:0000313" key="4">
    <source>
        <dbReference type="Proteomes" id="UP000271925"/>
    </source>
</evidence>
<feature type="transmembrane region" description="Helical" evidence="1">
    <location>
        <begin position="21"/>
        <end position="38"/>
    </location>
</feature>
<dbReference type="Proteomes" id="UP000271925">
    <property type="component" value="Unassembled WGS sequence"/>
</dbReference>
<dbReference type="GO" id="GO:0016020">
    <property type="term" value="C:membrane"/>
    <property type="evidence" value="ECO:0007669"/>
    <property type="project" value="InterPro"/>
</dbReference>
<dbReference type="PANTHER" id="PTHR34220:SF7">
    <property type="entry name" value="SENSOR HISTIDINE KINASE YPDA"/>
    <property type="match status" value="1"/>
</dbReference>
<dbReference type="GO" id="GO:0000155">
    <property type="term" value="F:phosphorelay sensor kinase activity"/>
    <property type="evidence" value="ECO:0007669"/>
    <property type="project" value="InterPro"/>
</dbReference>
<feature type="domain" description="Signal transduction histidine kinase internal region" evidence="2">
    <location>
        <begin position="166"/>
        <end position="243"/>
    </location>
</feature>
<feature type="transmembrane region" description="Helical" evidence="1">
    <location>
        <begin position="87"/>
        <end position="110"/>
    </location>
</feature>
<dbReference type="RefSeq" id="WP_124879588.1">
    <property type="nucleotide sequence ID" value="NZ_RQJO01000017.1"/>
</dbReference>
<dbReference type="Pfam" id="PF06580">
    <property type="entry name" value="His_kinase"/>
    <property type="match status" value="1"/>
</dbReference>
<keyword evidence="1" id="KW-0812">Transmembrane</keyword>
<evidence type="ECO:0000256" key="1">
    <source>
        <dbReference type="SAM" id="Phobius"/>
    </source>
</evidence>
<proteinExistence type="predicted"/>
<keyword evidence="3" id="KW-0418">Kinase</keyword>
<dbReference type="InterPro" id="IPR010559">
    <property type="entry name" value="Sig_transdc_His_kin_internal"/>
</dbReference>
<protein>
    <submittedName>
        <fullName evidence="3">Histidine kinase</fullName>
    </submittedName>
</protein>
<reference evidence="3 4" key="1">
    <citation type="submission" date="2018-11" db="EMBL/GenBank/DDBJ databases">
        <authorList>
            <person name="Zhou Z."/>
            <person name="Wang G."/>
        </authorList>
    </citation>
    <scope>NUCLEOTIDE SEQUENCE [LARGE SCALE GENOMIC DNA]</scope>
    <source>
        <strain evidence="3 4">KCTC52004</strain>
    </source>
</reference>
<keyword evidence="1" id="KW-1133">Transmembrane helix</keyword>
<sequence length="359" mass="41729">MDFLDRPLKLPLSNRIVPLKYALVHAAYWILITGFFLYEKRYLIYKASLSYFTICVVMRVSLLIGIAYLNLHFFLPRYLLQKRYGRYFSMVMLSILGYLLVQSLFDFYLYGYVIGPMRNSDLWESLSYNFFSTLWYLGLMVALKLSIDWYEQQRILQKITVEKLQAEVDFLRSQVNPHFLFNILNNLYALTLKKSDLAPDVVLKLSEMMEYMLYDSDDARVPLEKELRYLQNYIELERIRCGDHADIAFQIEGNLNGQEIAPLLLLPLVENAFKHGVGKQSEKAWLHGKVSLDRRAVEMSVENNKPVASQSGGKGGIGLANLRKRLELLYPGRHTLQTEDNQDVYKVSLNIVFAENGRV</sequence>
<dbReference type="EMBL" id="RQJO01000017">
    <property type="protein sequence ID" value="RRA97723.1"/>
    <property type="molecule type" value="Genomic_DNA"/>
</dbReference>
<name>A0A3P1BAQ0_9BACT</name>
<feature type="transmembrane region" description="Helical" evidence="1">
    <location>
        <begin position="50"/>
        <end position="75"/>
    </location>
</feature>
<accession>A0A3P1BAQ0</accession>
<dbReference type="OrthoDB" id="9792992at2"/>
<keyword evidence="4" id="KW-1185">Reference proteome</keyword>
<dbReference type="AlphaFoldDB" id="A0A3P1BAQ0"/>
<dbReference type="InterPro" id="IPR050640">
    <property type="entry name" value="Bact_2-comp_sensor_kinase"/>
</dbReference>
<dbReference type="Gene3D" id="3.30.565.10">
    <property type="entry name" value="Histidine kinase-like ATPase, C-terminal domain"/>
    <property type="match status" value="1"/>
</dbReference>
<feature type="transmembrane region" description="Helical" evidence="1">
    <location>
        <begin position="130"/>
        <end position="150"/>
    </location>
</feature>